<evidence type="ECO:0000256" key="1">
    <source>
        <dbReference type="ARBA" id="ARBA00002512"/>
    </source>
</evidence>
<comment type="function">
    <text evidence="1 11">Involved in cell fusion during mating by stabilizing the plasma membrane fusion event.</text>
</comment>
<keyword evidence="6 11" id="KW-0812">Transmembrane</keyword>
<evidence type="ECO:0000313" key="13">
    <source>
        <dbReference type="Proteomes" id="UP000000707"/>
    </source>
</evidence>
<evidence type="ECO:0000256" key="7">
    <source>
        <dbReference type="ARBA" id="ARBA00022971"/>
    </source>
</evidence>
<proteinExistence type="inferred from homology"/>
<dbReference type="GO" id="GO:0032220">
    <property type="term" value="P:plasma membrane fusion involved in cytogamy"/>
    <property type="evidence" value="ECO:0007669"/>
    <property type="project" value="TreeGrafter"/>
</dbReference>
<dbReference type="GO" id="GO:0043332">
    <property type="term" value="C:mating projection tip"/>
    <property type="evidence" value="ECO:0007669"/>
    <property type="project" value="UniProtKB-UniRule"/>
</dbReference>
<evidence type="ECO:0000256" key="10">
    <source>
        <dbReference type="ARBA" id="ARBA00023180"/>
    </source>
</evidence>
<feature type="transmembrane region" description="Helical" evidence="11">
    <location>
        <begin position="375"/>
        <end position="402"/>
    </location>
</feature>
<comment type="similarity">
    <text evidence="3 11">Belongs to the PRM1 family.</text>
</comment>
<evidence type="ECO:0000256" key="6">
    <source>
        <dbReference type="ARBA" id="ARBA00022692"/>
    </source>
</evidence>
<dbReference type="GeneID" id="18250215"/>
<dbReference type="Proteomes" id="UP000000707">
    <property type="component" value="Unassembled WGS sequence"/>
</dbReference>
<feature type="transmembrane region" description="Helical" evidence="11">
    <location>
        <begin position="293"/>
        <end position="313"/>
    </location>
</feature>
<keyword evidence="13" id="KW-1185">Reference proteome</keyword>
<keyword evidence="8 11" id="KW-1133">Transmembrane helix</keyword>
<dbReference type="InterPro" id="IPR026777">
    <property type="entry name" value="PRM1"/>
</dbReference>
<keyword evidence="9 11" id="KW-0472">Membrane</keyword>
<sequence length="622" mass="69285">MIMEAPNYLDFKDRLAQVWCNRYSVILVVVLIKVYLFKQTLSEALKTLSQYSTEAVDEYNSASKKMQAVPEQYAAIVNSFVMSSINSIKSSSLYLILLFLKGLTEVLKFVVTLFLGTLICLISELVQGFADFAANVAEEVLSMINSIVKASTTIIQSAINGLSELVEDVSSGLNSVSNFFTGSNAVNATDFITKMDAAVSSLNNITIPSTVFDDINKLKTMVPDFDDLEDEALDSLTEPLTNLVDRLNVSVSFSLISSHNLNQTIGSQESATINSRVVAEFVDELESVLDHSFSVVLIVLVIASVGVMVPLAYKEYSNWKKKYKMYLAINDIGLRYRETPLEADEFRFLNIFNIYTNNVLYSLEKLGVRMNTKGIWLVSYCTSSYSIFLVGLAVAGLFTILLEYVLFRQFSSHLGRFPSETILNQASTSMSTNIELFVNNTNYFIQLQEAELNDELFGSFKNTSALIMASIDTFVQGLNSSLIEPFQDTPLSGPMSSVVYCFITRKLETIREGFEWVQNNLYISVPSLPDDISSDLTKLVNSSKPSVSADFNRYSSQTIALFQSTLFVELMFMVGVLAVWVVQLVAGIGLLVLRKRNVRIGDPKPLTAKQKLSYGLPFNELR</sequence>
<evidence type="ECO:0000313" key="12">
    <source>
        <dbReference type="EMBL" id="EGV65412.1"/>
    </source>
</evidence>
<feature type="transmembrane region" description="Helical" evidence="11">
    <location>
        <begin position="20"/>
        <end position="37"/>
    </location>
</feature>
<evidence type="ECO:0000256" key="4">
    <source>
        <dbReference type="ARBA" id="ARBA00017621"/>
    </source>
</evidence>
<reference evidence="12 13" key="1">
    <citation type="journal article" date="2011" name="Proc. Natl. Acad. Sci. U.S.A.">
        <title>Comparative genomics of xylose-fermenting fungi for enhanced biofuel production.</title>
        <authorList>
            <person name="Wohlbach D.J."/>
            <person name="Kuo A."/>
            <person name="Sato T.K."/>
            <person name="Potts K.M."/>
            <person name="Salamov A.A."/>
            <person name="LaButti K.M."/>
            <person name="Sun H."/>
            <person name="Clum A."/>
            <person name="Pangilinan J.L."/>
            <person name="Lindquist E.A."/>
            <person name="Lucas S."/>
            <person name="Lapidus A."/>
            <person name="Jin M."/>
            <person name="Gunawan C."/>
            <person name="Balan V."/>
            <person name="Dale B.E."/>
            <person name="Jeffries T.W."/>
            <person name="Zinkel R."/>
            <person name="Barry K.W."/>
            <person name="Grigoriev I.V."/>
            <person name="Gasch A.P."/>
        </authorList>
    </citation>
    <scope>NUCLEOTIDE SEQUENCE [LARGE SCALE GENOMIC DNA]</scope>
    <source>
        <strain evidence="13">ATCC 10573 / BCRC 21748 / CBS 615 / JCM 9827 / NBRC 10315 / NRRL Y-1498 / VKM Y-70</strain>
    </source>
</reference>
<dbReference type="OrthoDB" id="5356111at2759"/>
<dbReference type="HOGENOM" id="CLU_010191_1_0_1"/>
<comment type="caution">
    <text evidence="11">Lacks conserved residue(s) required for the propagation of feature annotation.</text>
</comment>
<dbReference type="eggNOG" id="ENOG502QRP5">
    <property type="taxonomic scope" value="Eukaryota"/>
</dbReference>
<gene>
    <name evidence="12" type="ORF">CANTEDRAFT_92634</name>
</gene>
<dbReference type="AlphaFoldDB" id="G3B0J3"/>
<evidence type="ECO:0000256" key="9">
    <source>
        <dbReference type="ARBA" id="ARBA00023136"/>
    </source>
</evidence>
<name>G3B0J3_CANTC</name>
<dbReference type="STRING" id="590646.G3B0J3"/>
<feature type="transmembrane region" description="Helical" evidence="11">
    <location>
        <begin position="570"/>
        <end position="593"/>
    </location>
</feature>
<dbReference type="EMBL" id="GL996514">
    <property type="protein sequence ID" value="EGV65412.1"/>
    <property type="molecule type" value="Genomic_DNA"/>
</dbReference>
<dbReference type="PANTHER" id="PTHR31030:SF1">
    <property type="entry name" value="PLASMA MEMBRANE FUSION PROTEIN PRM1"/>
    <property type="match status" value="1"/>
</dbReference>
<comment type="subcellular location">
    <subcellularLocation>
        <location evidence="2 11">Cell membrane</location>
        <topology evidence="2 11">Multi-pass membrane protein</topology>
    </subcellularLocation>
</comment>
<protein>
    <recommendedName>
        <fullName evidence="4 11">Plasma membrane fusion protein PRM1</fullName>
    </recommendedName>
</protein>
<dbReference type="GO" id="GO:0005886">
    <property type="term" value="C:plasma membrane"/>
    <property type="evidence" value="ECO:0007669"/>
    <property type="project" value="UniProtKB-SubCell"/>
</dbReference>
<evidence type="ECO:0000256" key="11">
    <source>
        <dbReference type="RuleBase" id="RU366035"/>
    </source>
</evidence>
<evidence type="ECO:0000256" key="5">
    <source>
        <dbReference type="ARBA" id="ARBA00022475"/>
    </source>
</evidence>
<keyword evidence="7 11" id="KW-0184">Conjugation</keyword>
<keyword evidence="5 11" id="KW-1003">Cell membrane</keyword>
<evidence type="ECO:0000256" key="8">
    <source>
        <dbReference type="ARBA" id="ARBA00022989"/>
    </source>
</evidence>
<dbReference type="PANTHER" id="PTHR31030">
    <property type="entry name" value="PLASMA MEMBRANE FUSION PROTEIN PRM1"/>
    <property type="match status" value="1"/>
</dbReference>
<evidence type="ECO:0000256" key="2">
    <source>
        <dbReference type="ARBA" id="ARBA00004651"/>
    </source>
</evidence>
<organism evidence="13">
    <name type="scientific">Candida tenuis (strain ATCC 10573 / BCRC 21748 / CBS 615 / JCM 9827 / NBRC 10315 / NRRL Y-1498 / VKM Y-70)</name>
    <name type="common">Yeast</name>
    <name type="synonym">Yamadazyma tenuis</name>
    <dbReference type="NCBI Taxonomy" id="590646"/>
    <lineage>
        <taxon>Eukaryota</taxon>
        <taxon>Fungi</taxon>
        <taxon>Dikarya</taxon>
        <taxon>Ascomycota</taxon>
        <taxon>Saccharomycotina</taxon>
        <taxon>Pichiomycetes</taxon>
        <taxon>Debaryomycetaceae</taxon>
        <taxon>Yamadazyma</taxon>
    </lineage>
</organism>
<dbReference type="KEGG" id="cten:18250215"/>
<keyword evidence="10" id="KW-0325">Glycoprotein</keyword>
<evidence type="ECO:0000256" key="3">
    <source>
        <dbReference type="ARBA" id="ARBA00010780"/>
    </source>
</evidence>
<accession>G3B0J3</accession>